<dbReference type="InterPro" id="IPR036388">
    <property type="entry name" value="WH-like_DNA-bd_sf"/>
</dbReference>
<dbReference type="InterPro" id="IPR003812">
    <property type="entry name" value="Fido"/>
</dbReference>
<evidence type="ECO:0000259" key="2">
    <source>
        <dbReference type="PROSITE" id="PS51459"/>
    </source>
</evidence>
<dbReference type="PANTHER" id="PTHR13504:SF38">
    <property type="entry name" value="FIDO DOMAIN-CONTAINING PROTEIN"/>
    <property type="match status" value="1"/>
</dbReference>
<protein>
    <submittedName>
        <fullName evidence="3">Fic family protein</fullName>
    </submittedName>
</protein>
<dbReference type="GO" id="GO:0005524">
    <property type="term" value="F:ATP binding"/>
    <property type="evidence" value="ECO:0007669"/>
    <property type="project" value="UniProtKB-KW"/>
</dbReference>
<feature type="domain" description="Fido" evidence="2">
    <location>
        <begin position="99"/>
        <end position="259"/>
    </location>
</feature>
<dbReference type="PANTHER" id="PTHR13504">
    <property type="entry name" value="FIDO DOMAIN-CONTAINING PROTEIN DDB_G0283145"/>
    <property type="match status" value="1"/>
</dbReference>
<keyword evidence="1" id="KW-0067">ATP-binding</keyword>
<reference evidence="3 4" key="1">
    <citation type="submission" date="2020-08" db="EMBL/GenBank/DDBJ databases">
        <title>Acidobacteriota in marine sediments use diverse sulfur dissimilation pathways.</title>
        <authorList>
            <person name="Wasmund K."/>
        </authorList>
    </citation>
    <scope>NUCLEOTIDE SEQUENCE [LARGE SCALE GENOMIC DNA]</scope>
    <source>
        <strain evidence="3">MAG AM4</strain>
    </source>
</reference>
<keyword evidence="1" id="KW-0547">Nucleotide-binding</keyword>
<comment type="caution">
    <text evidence="3">The sequence shown here is derived from an EMBL/GenBank/DDBJ whole genome shotgun (WGS) entry which is preliminary data.</text>
</comment>
<organism evidence="3 4">
    <name type="scientific">Candidatus Polarisedimenticola svalbardensis</name>
    <dbReference type="NCBI Taxonomy" id="2886004"/>
    <lineage>
        <taxon>Bacteria</taxon>
        <taxon>Pseudomonadati</taxon>
        <taxon>Acidobacteriota</taxon>
        <taxon>Candidatus Polarisedimenticolia</taxon>
        <taxon>Candidatus Polarisedimenticolales</taxon>
        <taxon>Candidatus Polarisedimenticolaceae</taxon>
        <taxon>Candidatus Polarisedimenticola</taxon>
    </lineage>
</organism>
<dbReference type="Gene3D" id="1.10.3290.10">
    <property type="entry name" value="Fido-like domain"/>
    <property type="match status" value="1"/>
</dbReference>
<dbReference type="Proteomes" id="UP000648239">
    <property type="component" value="Unassembled WGS sequence"/>
</dbReference>
<dbReference type="PROSITE" id="PS51459">
    <property type="entry name" value="FIDO"/>
    <property type="match status" value="1"/>
</dbReference>
<evidence type="ECO:0000256" key="1">
    <source>
        <dbReference type="PIRSR" id="PIRSR640198-2"/>
    </source>
</evidence>
<dbReference type="Pfam" id="PF02661">
    <property type="entry name" value="Fic"/>
    <property type="match status" value="1"/>
</dbReference>
<evidence type="ECO:0000313" key="3">
    <source>
        <dbReference type="EMBL" id="MBD3868238.1"/>
    </source>
</evidence>
<evidence type="ECO:0000313" key="4">
    <source>
        <dbReference type="Proteomes" id="UP000648239"/>
    </source>
</evidence>
<dbReference type="InterPro" id="IPR036597">
    <property type="entry name" value="Fido-like_dom_sf"/>
</dbReference>
<sequence length="344" mass="38248">MNFQIDVDQNILKMVAHLDHFRGVWSGGAGIPASRRARLREEARVQSTLTACSMGGVAVTEAEIRNGGSGDAEVSRKHKEVVGFLNALKRAHNDSAAMVTTRTLRDCHATILGRGDDSFLPSDWRTTPYDREAFDSGGSAMGRVFTTLPPHAVPESMEDLVTWLELELHGRENHPLLVIGAVSLALTAASPFSKGNGRLVWVMIARLMERAGYAYVPYAGLLTGERRERTAYYEALDRSQNRIWSGDADLRPWLTFFLDTLVGHADRVRFIAETEHSSTSYSPLQRKIVETVKKLGSAEAGLLMRATGANRNTLKDNLRRLVDQGNLERLGKRRGTRYRIPAEF</sequence>
<dbReference type="Gene3D" id="1.10.10.10">
    <property type="entry name" value="Winged helix-like DNA-binding domain superfamily/Winged helix DNA-binding domain"/>
    <property type="match status" value="1"/>
</dbReference>
<dbReference type="InterPro" id="IPR040198">
    <property type="entry name" value="Fido_containing"/>
</dbReference>
<gene>
    <name evidence="3" type="ORF">IFK94_08930</name>
</gene>
<name>A0A8J6XUP6_9BACT</name>
<accession>A0A8J6XUP6</accession>
<proteinExistence type="predicted"/>
<dbReference type="AlphaFoldDB" id="A0A8J6XUP6"/>
<dbReference type="SUPFAM" id="SSF140931">
    <property type="entry name" value="Fic-like"/>
    <property type="match status" value="1"/>
</dbReference>
<feature type="binding site" evidence="1">
    <location>
        <begin position="232"/>
        <end position="233"/>
    </location>
    <ligand>
        <name>ATP</name>
        <dbReference type="ChEBI" id="CHEBI:30616"/>
    </ligand>
</feature>
<dbReference type="EMBL" id="JACXWD010000025">
    <property type="protein sequence ID" value="MBD3868238.1"/>
    <property type="molecule type" value="Genomic_DNA"/>
</dbReference>